<keyword evidence="1" id="KW-0378">Hydrolase</keyword>
<reference evidence="1 2" key="1">
    <citation type="journal article" date="2015" name="Genome Announc.">
        <title>Expanding the biotechnology potential of lactobacilli through comparative genomics of 213 strains and associated genera.</title>
        <authorList>
            <person name="Sun Z."/>
            <person name="Harris H.M."/>
            <person name="McCann A."/>
            <person name="Guo C."/>
            <person name="Argimon S."/>
            <person name="Zhang W."/>
            <person name="Yang X."/>
            <person name="Jeffery I.B."/>
            <person name="Cooney J.C."/>
            <person name="Kagawa T.F."/>
            <person name="Liu W."/>
            <person name="Song Y."/>
            <person name="Salvetti E."/>
            <person name="Wrobel A."/>
            <person name="Rasinkangas P."/>
            <person name="Parkhill J."/>
            <person name="Rea M.C."/>
            <person name="O'Sullivan O."/>
            <person name="Ritari J."/>
            <person name="Douillard F.P."/>
            <person name="Paul Ross R."/>
            <person name="Yang R."/>
            <person name="Briner A.E."/>
            <person name="Felis G.E."/>
            <person name="de Vos W.M."/>
            <person name="Barrangou R."/>
            <person name="Klaenhammer T.R."/>
            <person name="Caufield P.W."/>
            <person name="Cui Y."/>
            <person name="Zhang H."/>
            <person name="O'Toole P.W."/>
        </authorList>
    </citation>
    <scope>NUCLEOTIDE SEQUENCE [LARGE SCALE GENOMIC DNA]</scope>
    <source>
        <strain evidence="1 2">DSM 21115</strain>
    </source>
</reference>
<organism evidence="1 2">
    <name type="scientific">Lactiplantibacillus fabifermentans DSM 21115</name>
    <dbReference type="NCBI Taxonomy" id="1413187"/>
    <lineage>
        <taxon>Bacteria</taxon>
        <taxon>Bacillati</taxon>
        <taxon>Bacillota</taxon>
        <taxon>Bacilli</taxon>
        <taxon>Lactobacillales</taxon>
        <taxon>Lactobacillaceae</taxon>
        <taxon>Lactiplantibacillus</taxon>
    </lineage>
</organism>
<dbReference type="GO" id="GO:0005829">
    <property type="term" value="C:cytosol"/>
    <property type="evidence" value="ECO:0007669"/>
    <property type="project" value="TreeGrafter"/>
</dbReference>
<proteinExistence type="predicted"/>
<dbReference type="SUPFAM" id="SSF56784">
    <property type="entry name" value="HAD-like"/>
    <property type="match status" value="1"/>
</dbReference>
<dbReference type="Gene3D" id="3.40.50.1000">
    <property type="entry name" value="HAD superfamily/HAD-like"/>
    <property type="match status" value="1"/>
</dbReference>
<dbReference type="PANTHER" id="PTHR10000">
    <property type="entry name" value="PHOSPHOSERINE PHOSPHATASE"/>
    <property type="match status" value="1"/>
</dbReference>
<keyword evidence="2" id="KW-1185">Reference proteome</keyword>
<accession>A0A0R2NCV2</accession>
<dbReference type="InterPro" id="IPR006379">
    <property type="entry name" value="HAD-SF_hydro_IIB"/>
</dbReference>
<name>A0A0R2NCV2_9LACO</name>
<dbReference type="InterPro" id="IPR023214">
    <property type="entry name" value="HAD_sf"/>
</dbReference>
<evidence type="ECO:0000313" key="2">
    <source>
        <dbReference type="Proteomes" id="UP000050920"/>
    </source>
</evidence>
<sequence length="265" mass="29217">MNVALIATDIDGTFLRDDRHFDHDRFQAQLDKMNANGQHFVVASGNQLQHCIDVFDKINGEFTYVAENGSLVIDNHGHILHESLLAGPLVDELLTYVATTPELAGASISISGKQGSYLRPQDDNEIMRYFLSKRHVIDDLTNIDDHIYKATFSWDDEQANLHAKMINDHFAGQLRATVSGGGGFDVIAPHVNKATGLAYLQDHWQVAPSATAAFGDNGNDIEMLSEADYSYAMKNAIAPVKAAANYETRFDNNHDGVLDVIDTLI</sequence>
<dbReference type="InterPro" id="IPR036412">
    <property type="entry name" value="HAD-like_sf"/>
</dbReference>
<dbReference type="Pfam" id="PF08282">
    <property type="entry name" value="Hydrolase_3"/>
    <property type="match status" value="1"/>
</dbReference>
<dbReference type="Proteomes" id="UP000050920">
    <property type="component" value="Unassembled WGS sequence"/>
</dbReference>
<protein>
    <submittedName>
        <fullName evidence="1">Hydrolase, had superfamily, cof family</fullName>
    </submittedName>
</protein>
<dbReference type="SFLD" id="SFLDS00003">
    <property type="entry name" value="Haloacid_Dehalogenase"/>
    <property type="match status" value="1"/>
</dbReference>
<dbReference type="Gene3D" id="3.30.1240.10">
    <property type="match status" value="1"/>
</dbReference>
<dbReference type="GO" id="GO:0000287">
    <property type="term" value="F:magnesium ion binding"/>
    <property type="evidence" value="ECO:0007669"/>
    <property type="project" value="TreeGrafter"/>
</dbReference>
<dbReference type="InterPro" id="IPR000150">
    <property type="entry name" value="Cof"/>
</dbReference>
<dbReference type="CDD" id="cd07518">
    <property type="entry name" value="HAD_YbiV-Like"/>
    <property type="match status" value="1"/>
</dbReference>
<comment type="caution">
    <text evidence="1">The sequence shown here is derived from an EMBL/GenBank/DDBJ whole genome shotgun (WGS) entry which is preliminary data.</text>
</comment>
<dbReference type="AlphaFoldDB" id="A0A0R2NCV2"/>
<dbReference type="PROSITE" id="PS01229">
    <property type="entry name" value="COF_2"/>
    <property type="match status" value="1"/>
</dbReference>
<evidence type="ECO:0000313" key="1">
    <source>
        <dbReference type="EMBL" id="KRO23711.1"/>
    </source>
</evidence>
<gene>
    <name evidence="1" type="ORF">DY78_GL001748</name>
</gene>
<dbReference type="PANTHER" id="PTHR10000:SF53">
    <property type="entry name" value="5-AMINO-6-(5-PHOSPHO-D-RIBITYLAMINO)URACIL PHOSPHATASE YBJI-RELATED"/>
    <property type="match status" value="1"/>
</dbReference>
<dbReference type="NCBIfam" id="TIGR00099">
    <property type="entry name" value="Cof-subfamily"/>
    <property type="match status" value="1"/>
</dbReference>
<dbReference type="EMBL" id="AYGX02000166">
    <property type="protein sequence ID" value="KRO23711.1"/>
    <property type="molecule type" value="Genomic_DNA"/>
</dbReference>
<dbReference type="SFLD" id="SFLDG01140">
    <property type="entry name" value="C2.B:_Phosphomannomutase_and_P"/>
    <property type="match status" value="1"/>
</dbReference>
<dbReference type="NCBIfam" id="TIGR01484">
    <property type="entry name" value="HAD-SF-IIB"/>
    <property type="match status" value="1"/>
</dbReference>
<dbReference type="RefSeq" id="WP_024625169.1">
    <property type="nucleotide sequence ID" value="NZ_AYGX02000166.1"/>
</dbReference>
<dbReference type="GO" id="GO:0016791">
    <property type="term" value="F:phosphatase activity"/>
    <property type="evidence" value="ECO:0007669"/>
    <property type="project" value="TreeGrafter"/>
</dbReference>